<dbReference type="Proteomes" id="UP000440578">
    <property type="component" value="Unassembled WGS sequence"/>
</dbReference>
<evidence type="ECO:0000256" key="1">
    <source>
        <dbReference type="SAM" id="MobiDB-lite"/>
    </source>
</evidence>
<reference evidence="2 3" key="1">
    <citation type="submission" date="2019-07" db="EMBL/GenBank/DDBJ databases">
        <title>Draft genome assembly of a fouling barnacle, Amphibalanus amphitrite (Darwin, 1854): The first reference genome for Thecostraca.</title>
        <authorList>
            <person name="Kim W."/>
        </authorList>
    </citation>
    <scope>NUCLEOTIDE SEQUENCE [LARGE SCALE GENOMIC DNA]</scope>
    <source>
        <strain evidence="2">SNU_AA5</strain>
        <tissue evidence="2">Soma without cirri and trophi</tissue>
    </source>
</reference>
<accession>A0A6A4V5K8</accession>
<comment type="caution">
    <text evidence="2">The sequence shown here is derived from an EMBL/GenBank/DDBJ whole genome shotgun (WGS) entry which is preliminary data.</text>
</comment>
<dbReference type="AlphaFoldDB" id="A0A6A4V5K8"/>
<name>A0A6A4V5K8_AMPAM</name>
<keyword evidence="3" id="KW-1185">Reference proteome</keyword>
<evidence type="ECO:0000313" key="3">
    <source>
        <dbReference type="Proteomes" id="UP000440578"/>
    </source>
</evidence>
<evidence type="ECO:0000313" key="2">
    <source>
        <dbReference type="EMBL" id="KAF0286854.1"/>
    </source>
</evidence>
<gene>
    <name evidence="2" type="ORF">FJT64_014673</name>
</gene>
<sequence>MYVCIYDHGRSTHGVAITAQNTVPHAREDETVYNSSQDTPREEIPQVAETDQEANAPTDHVTDVRVPGEMTVEKHAKVFHSLALLDGLPTDPYADREYVSCVLPGTEEKDFSFGCVQL</sequence>
<organism evidence="2 3">
    <name type="scientific">Amphibalanus amphitrite</name>
    <name type="common">Striped barnacle</name>
    <name type="synonym">Balanus amphitrite</name>
    <dbReference type="NCBI Taxonomy" id="1232801"/>
    <lineage>
        <taxon>Eukaryota</taxon>
        <taxon>Metazoa</taxon>
        <taxon>Ecdysozoa</taxon>
        <taxon>Arthropoda</taxon>
        <taxon>Crustacea</taxon>
        <taxon>Multicrustacea</taxon>
        <taxon>Cirripedia</taxon>
        <taxon>Thoracica</taxon>
        <taxon>Thoracicalcarea</taxon>
        <taxon>Balanomorpha</taxon>
        <taxon>Balanoidea</taxon>
        <taxon>Balanidae</taxon>
        <taxon>Amphibalaninae</taxon>
        <taxon>Amphibalanus</taxon>
    </lineage>
</organism>
<feature type="region of interest" description="Disordered" evidence="1">
    <location>
        <begin position="28"/>
        <end position="59"/>
    </location>
</feature>
<proteinExistence type="predicted"/>
<protein>
    <submittedName>
        <fullName evidence="2">Uncharacterized protein</fullName>
    </submittedName>
</protein>
<dbReference type="EMBL" id="VIIS01002224">
    <property type="protein sequence ID" value="KAF0286854.1"/>
    <property type="molecule type" value="Genomic_DNA"/>
</dbReference>